<feature type="domain" description="Lon N-terminal" evidence="17">
    <location>
        <begin position="6"/>
        <end position="203"/>
    </location>
</feature>
<evidence type="ECO:0000313" key="18">
    <source>
        <dbReference type="EMBL" id="EDM81383.1"/>
    </source>
</evidence>
<organism evidence="18 19">
    <name type="scientific">Plesiocystis pacifica SIR-1</name>
    <dbReference type="NCBI Taxonomy" id="391625"/>
    <lineage>
        <taxon>Bacteria</taxon>
        <taxon>Pseudomonadati</taxon>
        <taxon>Myxococcota</taxon>
        <taxon>Polyangia</taxon>
        <taxon>Nannocystales</taxon>
        <taxon>Nannocystaceae</taxon>
        <taxon>Plesiocystis</taxon>
    </lineage>
</organism>
<accession>A6FY04</accession>
<dbReference type="PROSITE" id="PS51787">
    <property type="entry name" value="LON_N"/>
    <property type="match status" value="1"/>
</dbReference>
<dbReference type="STRING" id="391625.PPSIR1_39370"/>
<dbReference type="MEROPS" id="S16.001"/>
<dbReference type="SUPFAM" id="SSF52540">
    <property type="entry name" value="P-loop containing nucleoside triphosphate hydrolases"/>
    <property type="match status" value="1"/>
</dbReference>
<dbReference type="Gene3D" id="2.30.130.40">
    <property type="entry name" value="LON domain-like"/>
    <property type="match status" value="1"/>
</dbReference>
<dbReference type="Gene3D" id="3.40.50.300">
    <property type="entry name" value="P-loop containing nucleotide triphosphate hydrolases"/>
    <property type="match status" value="1"/>
</dbReference>
<evidence type="ECO:0000256" key="7">
    <source>
        <dbReference type="ARBA" id="ARBA00022840"/>
    </source>
</evidence>
<dbReference type="InterPro" id="IPR015947">
    <property type="entry name" value="PUA-like_sf"/>
</dbReference>
<dbReference type="Pfam" id="PF00004">
    <property type="entry name" value="AAA"/>
    <property type="match status" value="1"/>
</dbReference>
<dbReference type="InterPro" id="IPR027065">
    <property type="entry name" value="Lon_Prtase"/>
</dbReference>
<dbReference type="CDD" id="cd19500">
    <property type="entry name" value="RecA-like_Lon"/>
    <property type="match status" value="1"/>
</dbReference>
<dbReference type="GO" id="GO:0043565">
    <property type="term" value="F:sequence-specific DNA binding"/>
    <property type="evidence" value="ECO:0007669"/>
    <property type="project" value="UniProtKB-UniRule"/>
</dbReference>
<dbReference type="EC" id="3.4.21.53" evidence="9 10"/>
<evidence type="ECO:0000256" key="2">
    <source>
        <dbReference type="ARBA" id="ARBA00022490"/>
    </source>
</evidence>
<comment type="catalytic activity">
    <reaction evidence="9 10 13">
        <text>Hydrolysis of proteins in presence of ATP.</text>
        <dbReference type="EC" id="3.4.21.53"/>
    </reaction>
</comment>
<dbReference type="InterPro" id="IPR027417">
    <property type="entry name" value="P-loop_NTPase"/>
</dbReference>
<dbReference type="GO" id="GO:0005524">
    <property type="term" value="F:ATP binding"/>
    <property type="evidence" value="ECO:0007669"/>
    <property type="project" value="UniProtKB-UniRule"/>
</dbReference>
<dbReference type="InterPro" id="IPR054594">
    <property type="entry name" value="Lon_lid"/>
</dbReference>
<comment type="function">
    <text evidence="9">ATP-dependent serine protease that mediates the selective degradation of mutant and abnormal proteins as well as certain short-lived regulatory proteins. Required for cellular homeostasis and for survival from DNA damage and developmental changes induced by stress. Degrades polypeptides processively to yield small peptide fragments that are 5 to 10 amino acids long. Binds to DNA in a double-stranded, site-specific manner.</text>
</comment>
<comment type="similarity">
    <text evidence="9 10 13 14">Belongs to the peptidase S16 family.</text>
</comment>
<evidence type="ECO:0000256" key="12">
    <source>
        <dbReference type="PIRSR" id="PIRSR001174-2"/>
    </source>
</evidence>
<keyword evidence="4 9" id="KW-0547">Nucleotide-binding</keyword>
<dbReference type="NCBIfam" id="NF008053">
    <property type="entry name" value="PRK10787.1"/>
    <property type="match status" value="1"/>
</dbReference>
<dbReference type="PANTHER" id="PTHR10046">
    <property type="entry name" value="ATP DEPENDENT LON PROTEASE FAMILY MEMBER"/>
    <property type="match status" value="1"/>
</dbReference>
<evidence type="ECO:0000259" key="16">
    <source>
        <dbReference type="PROSITE" id="PS51786"/>
    </source>
</evidence>
<comment type="caution">
    <text evidence="18">The sequence shown here is derived from an EMBL/GenBank/DDBJ whole genome shotgun (WGS) entry which is preliminary data.</text>
</comment>
<dbReference type="Pfam" id="PF22667">
    <property type="entry name" value="Lon_lid"/>
    <property type="match status" value="1"/>
</dbReference>
<evidence type="ECO:0000256" key="4">
    <source>
        <dbReference type="ARBA" id="ARBA00022741"/>
    </source>
</evidence>
<feature type="active site" evidence="9 11">
    <location>
        <position position="680"/>
    </location>
</feature>
<keyword evidence="2 9" id="KW-0963">Cytoplasm</keyword>
<comment type="subcellular location">
    <subcellularLocation>
        <location evidence="1 9 10">Cytoplasm</location>
    </subcellularLocation>
</comment>
<feature type="binding site" evidence="9 12">
    <location>
        <begin position="355"/>
        <end position="362"/>
    </location>
    <ligand>
        <name>ATP</name>
        <dbReference type="ChEBI" id="CHEBI:30616"/>
    </ligand>
</feature>
<dbReference type="InterPro" id="IPR003111">
    <property type="entry name" value="Lon_prtase_N"/>
</dbReference>
<comment type="subunit">
    <text evidence="9 10">Homohexamer. Organized in a ring with a central cavity.</text>
</comment>
<dbReference type="SMART" id="SM00464">
    <property type="entry name" value="LON"/>
    <property type="match status" value="1"/>
</dbReference>
<dbReference type="GO" id="GO:0004252">
    <property type="term" value="F:serine-type endopeptidase activity"/>
    <property type="evidence" value="ECO:0007669"/>
    <property type="project" value="UniProtKB-UniRule"/>
</dbReference>
<evidence type="ECO:0000256" key="6">
    <source>
        <dbReference type="ARBA" id="ARBA00022825"/>
    </source>
</evidence>
<dbReference type="FunFam" id="3.40.50.300:FF:000382">
    <property type="entry name" value="Lon protease homolog 2, peroxisomal"/>
    <property type="match status" value="1"/>
</dbReference>
<keyword evidence="15" id="KW-0175">Coiled coil</keyword>
<dbReference type="Gene3D" id="1.20.5.5270">
    <property type="match status" value="1"/>
</dbReference>
<evidence type="ECO:0000256" key="13">
    <source>
        <dbReference type="PROSITE-ProRule" id="PRU01122"/>
    </source>
</evidence>
<evidence type="ECO:0000313" key="19">
    <source>
        <dbReference type="Proteomes" id="UP000005801"/>
    </source>
</evidence>
<dbReference type="Gene3D" id="1.10.8.60">
    <property type="match status" value="1"/>
</dbReference>
<dbReference type="EMBL" id="ABCS01000003">
    <property type="protein sequence ID" value="EDM81383.1"/>
    <property type="molecule type" value="Genomic_DNA"/>
</dbReference>
<dbReference type="SUPFAM" id="SSF54211">
    <property type="entry name" value="Ribosomal protein S5 domain 2-like"/>
    <property type="match status" value="1"/>
</dbReference>
<dbReference type="InterPro" id="IPR004815">
    <property type="entry name" value="Lon_bac/euk-typ"/>
</dbReference>
<gene>
    <name evidence="9" type="primary">lon</name>
    <name evidence="18" type="ORF">PPSIR1_39370</name>
</gene>
<evidence type="ECO:0000259" key="17">
    <source>
        <dbReference type="PROSITE" id="PS51787"/>
    </source>
</evidence>
<keyword evidence="5 9" id="KW-0378">Hydrolase</keyword>
<dbReference type="eggNOG" id="COG0466">
    <property type="taxonomic scope" value="Bacteria"/>
</dbReference>
<dbReference type="HAMAP" id="MF_01973">
    <property type="entry name" value="lon_bact"/>
    <property type="match status" value="1"/>
</dbReference>
<keyword evidence="8 9" id="KW-0346">Stress response</keyword>
<feature type="domain" description="Lon proteolytic" evidence="16">
    <location>
        <begin position="593"/>
        <end position="774"/>
    </location>
</feature>
<dbReference type="InterPro" id="IPR014721">
    <property type="entry name" value="Ribsml_uS5_D2-typ_fold_subgr"/>
</dbReference>
<evidence type="ECO:0000256" key="8">
    <source>
        <dbReference type="ARBA" id="ARBA00023016"/>
    </source>
</evidence>
<evidence type="ECO:0000256" key="9">
    <source>
        <dbReference type="HAMAP-Rule" id="MF_01973"/>
    </source>
</evidence>
<comment type="induction">
    <text evidence="9">By heat shock.</text>
</comment>
<evidence type="ECO:0000256" key="10">
    <source>
        <dbReference type="PIRNR" id="PIRNR001174"/>
    </source>
</evidence>
<dbReference type="GO" id="GO:0006515">
    <property type="term" value="P:protein quality control for misfolded or incompletely synthesized proteins"/>
    <property type="evidence" value="ECO:0007669"/>
    <property type="project" value="UniProtKB-UniRule"/>
</dbReference>
<dbReference type="Pfam" id="PF02190">
    <property type="entry name" value="LON_substr_bdg"/>
    <property type="match status" value="1"/>
</dbReference>
<dbReference type="InterPro" id="IPR003593">
    <property type="entry name" value="AAA+_ATPase"/>
</dbReference>
<dbReference type="Pfam" id="PF05362">
    <property type="entry name" value="Lon_C"/>
    <property type="match status" value="1"/>
</dbReference>
<evidence type="ECO:0000256" key="11">
    <source>
        <dbReference type="PIRSR" id="PIRSR001174-1"/>
    </source>
</evidence>
<dbReference type="FunFam" id="1.20.5.5270:FF:000002">
    <property type="entry name" value="Lon protease homolog"/>
    <property type="match status" value="1"/>
</dbReference>
<dbReference type="SUPFAM" id="SSF88697">
    <property type="entry name" value="PUA domain-like"/>
    <property type="match status" value="1"/>
</dbReference>
<dbReference type="InterPro" id="IPR020568">
    <property type="entry name" value="Ribosomal_Su5_D2-typ_SF"/>
</dbReference>
<dbReference type="InterPro" id="IPR008269">
    <property type="entry name" value="Lon_proteolytic"/>
</dbReference>
<keyword evidence="3 9" id="KW-0645">Protease</keyword>
<dbReference type="PRINTS" id="PR00830">
    <property type="entry name" value="ENDOLAPTASE"/>
</dbReference>
<dbReference type="GO" id="GO:0005737">
    <property type="term" value="C:cytoplasm"/>
    <property type="evidence" value="ECO:0007669"/>
    <property type="project" value="UniProtKB-SubCell"/>
</dbReference>
<protein>
    <recommendedName>
        <fullName evidence="9 10">Lon protease</fullName>
        <ecNumber evidence="9 10">3.4.21.53</ecNumber>
    </recommendedName>
    <alternativeName>
        <fullName evidence="9">ATP-dependent protease La</fullName>
    </alternativeName>
</protein>
<dbReference type="GO" id="GO:0016887">
    <property type="term" value="F:ATP hydrolysis activity"/>
    <property type="evidence" value="ECO:0007669"/>
    <property type="project" value="UniProtKB-UniRule"/>
</dbReference>
<dbReference type="Gene3D" id="3.30.230.10">
    <property type="match status" value="1"/>
</dbReference>
<dbReference type="PIRSF" id="PIRSF001174">
    <property type="entry name" value="Lon_proteas"/>
    <property type="match status" value="1"/>
</dbReference>
<dbReference type="PROSITE" id="PS51786">
    <property type="entry name" value="LON_PROTEOLYTIC"/>
    <property type="match status" value="1"/>
</dbReference>
<name>A6FY04_9BACT</name>
<keyword evidence="6 9" id="KW-0720">Serine protease</keyword>
<dbReference type="GO" id="GO:0004176">
    <property type="term" value="F:ATP-dependent peptidase activity"/>
    <property type="evidence" value="ECO:0007669"/>
    <property type="project" value="UniProtKB-UniRule"/>
</dbReference>
<dbReference type="RefSeq" id="WP_006969353.1">
    <property type="nucleotide sequence ID" value="NZ_ABCS01000003.1"/>
</dbReference>
<evidence type="ECO:0000256" key="14">
    <source>
        <dbReference type="RuleBase" id="RU000591"/>
    </source>
</evidence>
<dbReference type="Gene3D" id="1.20.58.1480">
    <property type="match status" value="1"/>
</dbReference>
<evidence type="ECO:0000256" key="1">
    <source>
        <dbReference type="ARBA" id="ARBA00004496"/>
    </source>
</evidence>
<feature type="coiled-coil region" evidence="15">
    <location>
        <begin position="236"/>
        <end position="280"/>
    </location>
</feature>
<dbReference type="NCBIfam" id="TIGR00763">
    <property type="entry name" value="lon"/>
    <property type="match status" value="1"/>
</dbReference>
<sequence>MATVKIPLLPLRELIVFPHEVVPLFVGREKSINALEEAMASDRQILLCAQKKAKVNDPKPDGIHNFGTIGTIVQLLRLPDGTVKVLVEGKSRARIQEYLDAEDKYFWVEAEIVETPEIDPEQEPEFQALMRSVQATFENYVKLNKRVPPELAVSVQSIDNPSRLADTIAAHVNFKLAAKQDLLETENVWTRLETLYELMQNEIEILQVEKKIRTRVKKQMEKNQKEYYLNEQMQAIQKELGSQDEFKNELQELEDKIRRKKMTKEATERLKKELRKLKMMSPMSAEATVVRNYIDTVLSLPWADKTGDKLEISDAEVILDEDHYGLEKPKERIVEYLAVQALVKKVKGPILCLVGPPGVGKTSLAKSVARATGRKFVRVSLGGVRDEAEIRGHRRTYIGAMPGKIIQGLRKSGSSNPVFLLDEIDKMSMDFRGDPSAAMLEVLDPEQNQAFVDHFLDLDYDLSDVLFLCTANSLHTIPLPLQDRMEIIQLTGYTDEDKLKIARQYLLPKQRELNGLDEVEVNFSDGAVKELINYYTKEAGVRSLEREIAAVLRKVARDYVKDNKKKKTFKVDAKITQKYLGPRKFRYQRGEDEDQIGMTNGLAVTIFGGDLLPAEVTITPGKGKVTLTGKLGEVMQESARAGLTYVRSRCLTFGLDPDFYEHVDFHIHFPEGAVPKDGPSAGVTMVTSVVSALLGAPVRKEVAMTGEINLRGKVLPIGGLKEKILAAYRSDMKIVVCPQDNEKDLHDVPKNVLKALDIRFASTIDEVLRWAIAPLDEEHPNKTFRRFLAGEAPAEATDWVEAREYLEERDRKKKLENEGATGHGPH</sequence>
<proteinExistence type="evidence at transcript level"/>
<dbReference type="GO" id="GO:0034605">
    <property type="term" value="P:cellular response to heat"/>
    <property type="evidence" value="ECO:0007669"/>
    <property type="project" value="UniProtKB-UniRule"/>
</dbReference>
<keyword evidence="7 9" id="KW-0067">ATP-binding</keyword>
<dbReference type="InterPro" id="IPR027543">
    <property type="entry name" value="Lon_bac"/>
</dbReference>
<dbReference type="InterPro" id="IPR008268">
    <property type="entry name" value="Peptidase_S16_AS"/>
</dbReference>
<dbReference type="InterPro" id="IPR046336">
    <property type="entry name" value="Lon_prtase_N_sf"/>
</dbReference>
<keyword evidence="19" id="KW-1185">Reference proteome</keyword>
<evidence type="ECO:0000256" key="5">
    <source>
        <dbReference type="ARBA" id="ARBA00022801"/>
    </source>
</evidence>
<reference evidence="18 19" key="1">
    <citation type="submission" date="2007-06" db="EMBL/GenBank/DDBJ databases">
        <authorList>
            <person name="Shimkets L."/>
            <person name="Ferriera S."/>
            <person name="Johnson J."/>
            <person name="Kravitz S."/>
            <person name="Beeson K."/>
            <person name="Sutton G."/>
            <person name="Rogers Y.-H."/>
            <person name="Friedman R."/>
            <person name="Frazier M."/>
            <person name="Venter J.C."/>
        </authorList>
    </citation>
    <scope>NUCLEOTIDE SEQUENCE [LARGE SCALE GENOMIC DNA]</scope>
    <source>
        <strain evidence="18 19">SIR-1</strain>
    </source>
</reference>
<evidence type="ECO:0000256" key="15">
    <source>
        <dbReference type="SAM" id="Coils"/>
    </source>
</evidence>
<dbReference type="AlphaFoldDB" id="A6FY04"/>
<dbReference type="InterPro" id="IPR003959">
    <property type="entry name" value="ATPase_AAA_core"/>
</dbReference>
<dbReference type="Proteomes" id="UP000005801">
    <property type="component" value="Unassembled WGS sequence"/>
</dbReference>
<evidence type="ECO:0000256" key="3">
    <source>
        <dbReference type="ARBA" id="ARBA00022670"/>
    </source>
</evidence>
<dbReference type="SMART" id="SM00382">
    <property type="entry name" value="AAA"/>
    <property type="match status" value="1"/>
</dbReference>
<dbReference type="OrthoDB" id="9803599at2"/>
<feature type="active site" evidence="9 11">
    <location>
        <position position="723"/>
    </location>
</feature>
<dbReference type="PROSITE" id="PS01046">
    <property type="entry name" value="LON_SER"/>
    <property type="match status" value="1"/>
</dbReference>